<feature type="domain" description="SnoaL-like" evidence="2">
    <location>
        <begin position="43"/>
        <end position="157"/>
    </location>
</feature>
<dbReference type="InterPro" id="IPR032710">
    <property type="entry name" value="NTF2-like_dom_sf"/>
</dbReference>
<sequence length="175" mass="19672">MKRIITLLLLAFSLSAAIGCKNDKASVQTESSDPETEKNAIFAVADKFHTAFKTKKSQDIKALIVENGFYMGTDPEEVFNPIAFEKYLLEKLTNPAIGTIDYKIDRREVNIAENGQSAVLVDQFTPIAFTQYIPWRMTSHLIKKDGAWKFDFISLSMTPKNDVLPAVNMAAFQEQ</sequence>
<feature type="chain" id="PRO_5045851802" evidence="1">
    <location>
        <begin position="19"/>
        <end position="175"/>
    </location>
</feature>
<evidence type="ECO:0000313" key="3">
    <source>
        <dbReference type="EMBL" id="MFD2603512.1"/>
    </source>
</evidence>
<dbReference type="EMBL" id="JBHUMD010000029">
    <property type="protein sequence ID" value="MFD2603512.1"/>
    <property type="molecule type" value="Genomic_DNA"/>
</dbReference>
<dbReference type="RefSeq" id="WP_379822330.1">
    <property type="nucleotide sequence ID" value="NZ_JBHUMD010000029.1"/>
</dbReference>
<comment type="caution">
    <text evidence="3">The sequence shown here is derived from an EMBL/GenBank/DDBJ whole genome shotgun (WGS) entry which is preliminary data.</text>
</comment>
<name>A0ABW5NZS8_9FLAO</name>
<feature type="signal peptide" evidence="1">
    <location>
        <begin position="1"/>
        <end position="18"/>
    </location>
</feature>
<dbReference type="PROSITE" id="PS51257">
    <property type="entry name" value="PROKAR_LIPOPROTEIN"/>
    <property type="match status" value="1"/>
</dbReference>
<reference evidence="4" key="1">
    <citation type="journal article" date="2019" name="Int. J. Syst. Evol. Microbiol.">
        <title>The Global Catalogue of Microorganisms (GCM) 10K type strain sequencing project: providing services to taxonomists for standard genome sequencing and annotation.</title>
        <authorList>
            <consortium name="The Broad Institute Genomics Platform"/>
            <consortium name="The Broad Institute Genome Sequencing Center for Infectious Disease"/>
            <person name="Wu L."/>
            <person name="Ma J."/>
        </authorList>
    </citation>
    <scope>NUCLEOTIDE SEQUENCE [LARGE SCALE GENOMIC DNA]</scope>
    <source>
        <strain evidence="4">KCTC 42107</strain>
    </source>
</reference>
<dbReference type="Gene3D" id="3.10.450.50">
    <property type="match status" value="1"/>
</dbReference>
<organism evidence="3 4">
    <name type="scientific">Flavobacterium suzhouense</name>
    <dbReference type="NCBI Taxonomy" id="1529638"/>
    <lineage>
        <taxon>Bacteria</taxon>
        <taxon>Pseudomonadati</taxon>
        <taxon>Bacteroidota</taxon>
        <taxon>Flavobacteriia</taxon>
        <taxon>Flavobacteriales</taxon>
        <taxon>Flavobacteriaceae</taxon>
        <taxon>Flavobacterium</taxon>
    </lineage>
</organism>
<proteinExistence type="predicted"/>
<evidence type="ECO:0000259" key="2">
    <source>
        <dbReference type="Pfam" id="PF13474"/>
    </source>
</evidence>
<keyword evidence="1" id="KW-0732">Signal</keyword>
<protein>
    <submittedName>
        <fullName evidence="3">Nuclear transport factor 2 family protein</fullName>
    </submittedName>
</protein>
<evidence type="ECO:0000256" key="1">
    <source>
        <dbReference type="SAM" id="SignalP"/>
    </source>
</evidence>
<dbReference type="Proteomes" id="UP001597480">
    <property type="component" value="Unassembled WGS sequence"/>
</dbReference>
<evidence type="ECO:0000313" key="4">
    <source>
        <dbReference type="Proteomes" id="UP001597480"/>
    </source>
</evidence>
<accession>A0ABW5NZS8</accession>
<gene>
    <name evidence="3" type="ORF">ACFSR3_15715</name>
</gene>
<keyword evidence="4" id="KW-1185">Reference proteome</keyword>
<dbReference type="SUPFAM" id="SSF54427">
    <property type="entry name" value="NTF2-like"/>
    <property type="match status" value="1"/>
</dbReference>
<dbReference type="InterPro" id="IPR037401">
    <property type="entry name" value="SnoaL-like"/>
</dbReference>
<dbReference type="Pfam" id="PF13474">
    <property type="entry name" value="SnoaL_3"/>
    <property type="match status" value="1"/>
</dbReference>